<organism evidence="2 3">
    <name type="scientific">Dissostichus mawsoni</name>
    <name type="common">Antarctic cod</name>
    <dbReference type="NCBI Taxonomy" id="36200"/>
    <lineage>
        <taxon>Eukaryota</taxon>
        <taxon>Metazoa</taxon>
        <taxon>Chordata</taxon>
        <taxon>Craniata</taxon>
        <taxon>Vertebrata</taxon>
        <taxon>Euteleostomi</taxon>
        <taxon>Actinopterygii</taxon>
        <taxon>Neopterygii</taxon>
        <taxon>Teleostei</taxon>
        <taxon>Neoteleostei</taxon>
        <taxon>Acanthomorphata</taxon>
        <taxon>Eupercaria</taxon>
        <taxon>Perciformes</taxon>
        <taxon>Notothenioidei</taxon>
        <taxon>Nototheniidae</taxon>
        <taxon>Dissostichus</taxon>
    </lineage>
</organism>
<reference evidence="2 3" key="1">
    <citation type="submission" date="2020-03" db="EMBL/GenBank/DDBJ databases">
        <title>Dissostichus mawsoni Genome sequencing and assembly.</title>
        <authorList>
            <person name="Park H."/>
        </authorList>
    </citation>
    <scope>NUCLEOTIDE SEQUENCE [LARGE SCALE GENOMIC DNA]</scope>
    <source>
        <strain evidence="2">DM0001</strain>
        <tissue evidence="2">Muscle</tissue>
    </source>
</reference>
<protein>
    <submittedName>
        <fullName evidence="2">Uncharacterized protein</fullName>
    </submittedName>
</protein>
<gene>
    <name evidence="2" type="ORF">F7725_028585</name>
</gene>
<keyword evidence="3" id="KW-1185">Reference proteome</keyword>
<feature type="region of interest" description="Disordered" evidence="1">
    <location>
        <begin position="96"/>
        <end position="116"/>
    </location>
</feature>
<comment type="caution">
    <text evidence="2">The sequence shown here is derived from an EMBL/GenBank/DDBJ whole genome shotgun (WGS) entry which is preliminary data.</text>
</comment>
<feature type="compositionally biased region" description="Basic and acidic residues" evidence="1">
    <location>
        <begin position="39"/>
        <end position="59"/>
    </location>
</feature>
<dbReference type="AlphaFoldDB" id="A0A7J5XHC1"/>
<feature type="region of interest" description="Disordered" evidence="1">
    <location>
        <begin position="1"/>
        <end position="61"/>
    </location>
</feature>
<dbReference type="Proteomes" id="UP000518266">
    <property type="component" value="Unassembled WGS sequence"/>
</dbReference>
<evidence type="ECO:0000256" key="1">
    <source>
        <dbReference type="SAM" id="MobiDB-lite"/>
    </source>
</evidence>
<sequence length="267" mass="30586">MRRRRKTARKRERSPSACVEHEVIRDEPGHGGKRHKERRRDSKCKTKRPDVQLRQERMHAKSTLGLDFDLQDINLKPSALPGEELQVKRSRQIPACPARPSAMQRGRGPDPEPTKPGTHLLSLALVWVRIPSMSPVTVSRPKGGGGGGRWTEEDCWEGGGGGRATCLRLDFSSSSCLRNRLFSLLREVSWREKKKDLQRDIWRRHVQTERIIIVLKGNLHGHLVKGREVCESKLVFEGKHFLHAWQTSSNVFIYASPRAIEFPHEKH</sequence>
<dbReference type="EMBL" id="JAAKFY010000024">
    <property type="protein sequence ID" value="KAF3836027.1"/>
    <property type="molecule type" value="Genomic_DNA"/>
</dbReference>
<feature type="compositionally biased region" description="Basic residues" evidence="1">
    <location>
        <begin position="1"/>
        <end position="12"/>
    </location>
</feature>
<evidence type="ECO:0000313" key="2">
    <source>
        <dbReference type="EMBL" id="KAF3836027.1"/>
    </source>
</evidence>
<accession>A0A7J5XHC1</accession>
<name>A0A7J5XHC1_DISMA</name>
<proteinExistence type="predicted"/>
<evidence type="ECO:0000313" key="3">
    <source>
        <dbReference type="Proteomes" id="UP000518266"/>
    </source>
</evidence>
<feature type="compositionally biased region" description="Basic and acidic residues" evidence="1">
    <location>
        <begin position="19"/>
        <end position="30"/>
    </location>
</feature>